<reference evidence="1 2" key="1">
    <citation type="journal article" date="2021" name="Hortic Res">
        <title>High-quality reference genome and annotation aids understanding of berry development for evergreen blueberry (Vaccinium darrowii).</title>
        <authorList>
            <person name="Yu J."/>
            <person name="Hulse-Kemp A.M."/>
            <person name="Babiker E."/>
            <person name="Staton M."/>
        </authorList>
    </citation>
    <scope>NUCLEOTIDE SEQUENCE [LARGE SCALE GENOMIC DNA]</scope>
    <source>
        <strain evidence="2">cv. NJ 8807/NJ 8810</strain>
        <tissue evidence="1">Young leaf</tissue>
    </source>
</reference>
<sequence>MSREREWEANKREIIAGGVGWNLATRKRSTGRNFSLAGTSNLMSGRKTFTVSMDNLSEDMDAEWLGQIFSKYGHVLDVFISKKKSKGFKSNFGFVRFASISEAKAAINDLNGICIREKNMLVKLASFDLHPLPISRQGNDKSYAEAVVGKHQVAPKCSSTKAIATEWLSRSVVAKLKSLTSMESIREALHCEGGKSYEVRVVGEQVVLQGHCSVCNLKIIESGKEEEVPCMVKDNSANNSMDEMASRHNGLRKVSNLGRRLKSWEEILGVKEIDNNSLNGGRRRKKTKQVVFRSAAAAVSLTLLFEGIRNRNRILLDEAQAIWTMGRIVGGEAVGFENEVISKLDEIEEDKQGNRKEGGARVQP</sequence>
<evidence type="ECO:0000313" key="1">
    <source>
        <dbReference type="EMBL" id="KAH7838802.1"/>
    </source>
</evidence>
<evidence type="ECO:0000313" key="2">
    <source>
        <dbReference type="Proteomes" id="UP000828048"/>
    </source>
</evidence>
<dbReference type="EMBL" id="CM037156">
    <property type="protein sequence ID" value="KAH7838802.1"/>
    <property type="molecule type" value="Genomic_DNA"/>
</dbReference>
<dbReference type="Proteomes" id="UP000828048">
    <property type="component" value="Chromosome 6"/>
</dbReference>
<comment type="caution">
    <text evidence="1">The sequence shown here is derived from an EMBL/GenBank/DDBJ whole genome shotgun (WGS) entry which is preliminary data.</text>
</comment>
<name>A0ACB7XDG2_9ERIC</name>
<accession>A0ACB7XDG2</accession>
<proteinExistence type="predicted"/>
<protein>
    <submittedName>
        <fullName evidence="1">Uncharacterized protein</fullName>
    </submittedName>
</protein>
<organism evidence="1 2">
    <name type="scientific">Vaccinium darrowii</name>
    <dbReference type="NCBI Taxonomy" id="229202"/>
    <lineage>
        <taxon>Eukaryota</taxon>
        <taxon>Viridiplantae</taxon>
        <taxon>Streptophyta</taxon>
        <taxon>Embryophyta</taxon>
        <taxon>Tracheophyta</taxon>
        <taxon>Spermatophyta</taxon>
        <taxon>Magnoliopsida</taxon>
        <taxon>eudicotyledons</taxon>
        <taxon>Gunneridae</taxon>
        <taxon>Pentapetalae</taxon>
        <taxon>asterids</taxon>
        <taxon>Ericales</taxon>
        <taxon>Ericaceae</taxon>
        <taxon>Vaccinioideae</taxon>
        <taxon>Vaccinieae</taxon>
        <taxon>Vaccinium</taxon>
    </lineage>
</organism>
<gene>
    <name evidence="1" type="ORF">Vadar_031329</name>
</gene>
<keyword evidence="2" id="KW-1185">Reference proteome</keyword>